<dbReference type="InterPro" id="IPR023343">
    <property type="entry name" value="Penicillin_amidase_dom1"/>
</dbReference>
<name>A0A7W3J108_9ACTN</name>
<comment type="cofactor">
    <cofactor evidence="5">
        <name>Ca(2+)</name>
        <dbReference type="ChEBI" id="CHEBI:29108"/>
    </cofactor>
    <text evidence="5">Binds 1 Ca(2+) ion per dimer.</text>
</comment>
<dbReference type="InterPro" id="IPR043147">
    <property type="entry name" value="Penicillin_amidase_A-knob"/>
</dbReference>
<evidence type="ECO:0000313" key="6">
    <source>
        <dbReference type="EMBL" id="MBA8804336.1"/>
    </source>
</evidence>
<keyword evidence="3" id="KW-0865">Zymogen</keyword>
<comment type="caution">
    <text evidence="6">The sequence shown here is derived from an EMBL/GenBank/DDBJ whole genome shotgun (WGS) entry which is preliminary data.</text>
</comment>
<feature type="active site" description="Nucleophile" evidence="4">
    <location>
        <position position="166"/>
    </location>
</feature>
<evidence type="ECO:0000256" key="4">
    <source>
        <dbReference type="PIRSR" id="PIRSR001227-1"/>
    </source>
</evidence>
<organism evidence="6 7">
    <name type="scientific">Nocardioides ginsengisegetis</name>
    <dbReference type="NCBI Taxonomy" id="661491"/>
    <lineage>
        <taxon>Bacteria</taxon>
        <taxon>Bacillati</taxon>
        <taxon>Actinomycetota</taxon>
        <taxon>Actinomycetes</taxon>
        <taxon>Propionibacteriales</taxon>
        <taxon>Nocardioidaceae</taxon>
        <taxon>Nocardioides</taxon>
    </lineage>
</organism>
<sequence length="682" mass="72609">MSARTLRDDHGVPHVRAGSLLELAHEQGRVAAHDRAWQLEWLRRRATGTSAELLGAGCVPGDRLVRRTRVADTALRAHAALDPATRAFVASYVAGVNAGLRGDVPELLTLGAEPGAWEEWMPLAVFHAQHLLFASLPGKLWDARAREVLGEEAALLSHEGPLASGSNAWAVGGGRTASGMPLVAGDPHRTIESPGVYQQVRLACEDPDDAFDVVGFAFPGVPGVQHFAHAGDVAWAITNAMADYQDVFAERLRRVDGRVEAKGPDGWEPTESHAEEIPVRDGDPVPVEVVVTARGPVFADGDDGRAWSLRDAATVVGELGFGALLPLLRARSVADVDAALDAWVEPVNNVVVADRAGRLLYRIAGRVPVRPETTRRGIADAADPHAGWTGWLAPLPRTVLSPDDQVVTANERRGRESAAVGTTFAPPHRAARLRALLTDRSDLTPEDFASFHGDALLPTLAEVRDLLHDAGPGPVHDAILGWDGRMETGSAGAAAFAAWRSAFVRRLADEPVFAPLRVPLVDDPVFAPWLDLTGRLGLALDSLLPAALAGGTPYGLDLRALAAAALDDAADHPETWGETHVVRPVHAFDGSGLEPPTVPALPVAGDIDCVRCTGSVPGVTDACARGSVARYVWDLADRERSGWVVPMGASADPRDPHHLDQLPLWAAGRLAPVVTDWERLHP</sequence>
<dbReference type="RefSeq" id="WP_182539799.1">
    <property type="nucleotide sequence ID" value="NZ_JACGXA010000001.1"/>
</dbReference>
<keyword evidence="7" id="KW-1185">Reference proteome</keyword>
<gene>
    <name evidence="6" type="ORF">FB382_002627</name>
</gene>
<dbReference type="Pfam" id="PF01804">
    <property type="entry name" value="Penicil_amidase"/>
    <property type="match status" value="1"/>
</dbReference>
<evidence type="ECO:0000256" key="3">
    <source>
        <dbReference type="ARBA" id="ARBA00023145"/>
    </source>
</evidence>
<dbReference type="InterPro" id="IPR014395">
    <property type="entry name" value="Pen/GL7ACA/AHL_acylase"/>
</dbReference>
<dbReference type="InterPro" id="IPR043146">
    <property type="entry name" value="Penicillin_amidase_N_B-knob"/>
</dbReference>
<feature type="binding site" evidence="5">
    <location>
        <position position="246"/>
    </location>
    <ligand>
        <name>Ca(2+)</name>
        <dbReference type="ChEBI" id="CHEBI:29108"/>
    </ligand>
</feature>
<dbReference type="Proteomes" id="UP000580910">
    <property type="component" value="Unassembled WGS sequence"/>
</dbReference>
<dbReference type="Gene3D" id="1.10.1400.10">
    <property type="match status" value="1"/>
</dbReference>
<evidence type="ECO:0000313" key="7">
    <source>
        <dbReference type="Proteomes" id="UP000580910"/>
    </source>
</evidence>
<dbReference type="EMBL" id="JACGXA010000001">
    <property type="protein sequence ID" value="MBA8804336.1"/>
    <property type="molecule type" value="Genomic_DNA"/>
</dbReference>
<dbReference type="Gene3D" id="2.30.120.10">
    <property type="match status" value="1"/>
</dbReference>
<evidence type="ECO:0000256" key="2">
    <source>
        <dbReference type="ARBA" id="ARBA00022801"/>
    </source>
</evidence>
<dbReference type="EC" id="3.5.1.11" evidence="6"/>
<reference evidence="6 7" key="1">
    <citation type="submission" date="2020-07" db="EMBL/GenBank/DDBJ databases">
        <title>Sequencing the genomes of 1000 actinobacteria strains.</title>
        <authorList>
            <person name="Klenk H.-P."/>
        </authorList>
    </citation>
    <scope>NUCLEOTIDE SEQUENCE [LARGE SCALE GENOMIC DNA]</scope>
    <source>
        <strain evidence="6 7">DSM 21349</strain>
    </source>
</reference>
<keyword evidence="5" id="KW-0106">Calcium</keyword>
<dbReference type="PANTHER" id="PTHR34218:SF4">
    <property type="entry name" value="ACYL-HOMOSERINE LACTONE ACYLASE QUIP"/>
    <property type="match status" value="1"/>
</dbReference>
<dbReference type="GO" id="GO:0017000">
    <property type="term" value="P:antibiotic biosynthetic process"/>
    <property type="evidence" value="ECO:0007669"/>
    <property type="project" value="InterPro"/>
</dbReference>
<accession>A0A7W3J108</accession>
<dbReference type="GO" id="GO:0008953">
    <property type="term" value="F:penicillin amidase activity"/>
    <property type="evidence" value="ECO:0007669"/>
    <property type="project" value="UniProtKB-EC"/>
</dbReference>
<dbReference type="InterPro" id="IPR029055">
    <property type="entry name" value="Ntn_hydrolases_N"/>
</dbReference>
<dbReference type="InterPro" id="IPR002692">
    <property type="entry name" value="S45"/>
</dbReference>
<protein>
    <submittedName>
        <fullName evidence="6">Penicillin amidase</fullName>
        <ecNumber evidence="6">3.5.1.11</ecNumber>
    </submittedName>
</protein>
<evidence type="ECO:0000256" key="1">
    <source>
        <dbReference type="ARBA" id="ARBA00006586"/>
    </source>
</evidence>
<feature type="binding site" evidence="5">
    <location>
        <position position="243"/>
    </location>
    <ligand>
        <name>Ca(2+)</name>
        <dbReference type="ChEBI" id="CHEBI:29108"/>
    </ligand>
</feature>
<dbReference type="Gene3D" id="3.60.20.10">
    <property type="entry name" value="Glutamine Phosphoribosylpyrophosphate, subunit 1, domain 1"/>
    <property type="match status" value="1"/>
</dbReference>
<dbReference type="AlphaFoldDB" id="A0A7W3J108"/>
<keyword evidence="2 6" id="KW-0378">Hydrolase</keyword>
<comment type="similarity">
    <text evidence="1">Belongs to the peptidase S45 family.</text>
</comment>
<evidence type="ECO:0000256" key="5">
    <source>
        <dbReference type="PIRSR" id="PIRSR001227-2"/>
    </source>
</evidence>
<dbReference type="PIRSF" id="PIRSF001227">
    <property type="entry name" value="Pen_acylase"/>
    <property type="match status" value="1"/>
</dbReference>
<dbReference type="Gene3D" id="1.10.439.10">
    <property type="entry name" value="Penicillin Amidohydrolase, domain 1"/>
    <property type="match status" value="1"/>
</dbReference>
<keyword evidence="5" id="KW-0479">Metal-binding</keyword>
<dbReference type="GO" id="GO:0046872">
    <property type="term" value="F:metal ion binding"/>
    <property type="evidence" value="ECO:0007669"/>
    <property type="project" value="UniProtKB-KW"/>
</dbReference>
<dbReference type="SUPFAM" id="SSF56235">
    <property type="entry name" value="N-terminal nucleophile aminohydrolases (Ntn hydrolases)"/>
    <property type="match status" value="1"/>
</dbReference>
<dbReference type="CDD" id="cd03747">
    <property type="entry name" value="Ntn_PGA_like"/>
    <property type="match status" value="1"/>
</dbReference>
<proteinExistence type="inferred from homology"/>
<dbReference type="PANTHER" id="PTHR34218">
    <property type="entry name" value="PEPTIDASE S45 PENICILLIN AMIDASE"/>
    <property type="match status" value="1"/>
</dbReference>